<comment type="caution">
    <text evidence="2">The sequence shown here is derived from an EMBL/GenBank/DDBJ whole genome shotgun (WGS) entry which is preliminary data.</text>
</comment>
<accession>U7UV50</accession>
<dbReference type="eggNOG" id="COG3576">
    <property type="taxonomic scope" value="Bacteria"/>
</dbReference>
<dbReference type="SUPFAM" id="SSF50475">
    <property type="entry name" value="FMN-binding split barrel"/>
    <property type="match status" value="1"/>
</dbReference>
<dbReference type="Gene3D" id="2.30.110.10">
    <property type="entry name" value="Electron Transport, Fmn-binding Protein, Chain A"/>
    <property type="match status" value="1"/>
</dbReference>
<protein>
    <recommendedName>
        <fullName evidence="1">Pyridoxamine 5'-phosphate oxidase N-terminal domain-containing protein</fullName>
    </recommendedName>
</protein>
<sequence>MSLIEIFIGGFMFNEKFLEVLKHEGVVSIVSCGVNEAHVSNTWNSYLTITDNNKILIPAAAMILTEKNIIENPKVKLTLGSHEVMGYRYMGTGFLVEGTAKFLKEGADFDMMKEKFSFLTRVLEITVTSYKQTL</sequence>
<reference evidence="2 3" key="1">
    <citation type="submission" date="2013-08" db="EMBL/GenBank/DDBJ databases">
        <authorList>
            <person name="Weinstock G."/>
            <person name="Sodergren E."/>
            <person name="Wylie T."/>
            <person name="Fulton L."/>
            <person name="Fulton R."/>
            <person name="Fronick C."/>
            <person name="O'Laughlin M."/>
            <person name="Godfrey J."/>
            <person name="Miner T."/>
            <person name="Herter B."/>
            <person name="Appelbaum E."/>
            <person name="Cordes M."/>
            <person name="Lek S."/>
            <person name="Wollam A."/>
            <person name="Pepin K.H."/>
            <person name="Palsikar V.B."/>
            <person name="Mitreva M."/>
            <person name="Wilson R.K."/>
        </authorList>
    </citation>
    <scope>NUCLEOTIDE SEQUENCE [LARGE SCALE GENOMIC DNA]</scope>
    <source>
        <strain evidence="2 3">ATCC BAA-474</strain>
    </source>
</reference>
<gene>
    <name evidence="2" type="ORF">HMPREF0202_02926</name>
</gene>
<dbReference type="Proteomes" id="UP000017081">
    <property type="component" value="Unassembled WGS sequence"/>
</dbReference>
<dbReference type="InterPro" id="IPR011576">
    <property type="entry name" value="Pyridox_Oxase_N"/>
</dbReference>
<dbReference type="Pfam" id="PF01243">
    <property type="entry name" value="PNPOx_N"/>
    <property type="match status" value="1"/>
</dbReference>
<dbReference type="AlphaFoldDB" id="U7UV50"/>
<keyword evidence="3" id="KW-1185">Reference proteome</keyword>
<organism evidence="2 3">
    <name type="scientific">Cetobacterium somerae ATCC BAA-474</name>
    <dbReference type="NCBI Taxonomy" id="1319815"/>
    <lineage>
        <taxon>Bacteria</taxon>
        <taxon>Fusobacteriati</taxon>
        <taxon>Fusobacteriota</taxon>
        <taxon>Fusobacteriia</taxon>
        <taxon>Fusobacteriales</taxon>
        <taxon>Fusobacteriaceae</taxon>
        <taxon>Cetobacterium</taxon>
    </lineage>
</organism>
<evidence type="ECO:0000259" key="1">
    <source>
        <dbReference type="Pfam" id="PF01243"/>
    </source>
</evidence>
<dbReference type="PATRIC" id="fig|1319815.3.peg.2770"/>
<dbReference type="HOGENOM" id="CLU_163878_0_0_0"/>
<evidence type="ECO:0000313" key="2">
    <source>
        <dbReference type="EMBL" id="ERT63156.1"/>
    </source>
</evidence>
<dbReference type="InterPro" id="IPR012349">
    <property type="entry name" value="Split_barrel_FMN-bd"/>
</dbReference>
<dbReference type="STRING" id="1319815.HMPREF0202_02926"/>
<name>U7UV50_9FUSO</name>
<proteinExistence type="predicted"/>
<evidence type="ECO:0000313" key="3">
    <source>
        <dbReference type="Proteomes" id="UP000017081"/>
    </source>
</evidence>
<dbReference type="EMBL" id="AXZF01000202">
    <property type="protein sequence ID" value="ERT63156.1"/>
    <property type="molecule type" value="Genomic_DNA"/>
</dbReference>
<feature type="domain" description="Pyridoxamine 5'-phosphate oxidase N-terminal" evidence="1">
    <location>
        <begin position="14"/>
        <end position="130"/>
    </location>
</feature>